<dbReference type="SUPFAM" id="SSF56935">
    <property type="entry name" value="Porins"/>
    <property type="match status" value="1"/>
</dbReference>
<keyword evidence="14" id="KW-1185">Reference proteome</keyword>
<keyword evidence="13" id="KW-0675">Receptor</keyword>
<keyword evidence="2 8" id="KW-0813">Transport</keyword>
<feature type="signal peptide" evidence="10">
    <location>
        <begin position="1"/>
        <end position="18"/>
    </location>
</feature>
<dbReference type="HOGENOM" id="CLU_392684_0_0_10"/>
<dbReference type="InterPro" id="IPR037066">
    <property type="entry name" value="Plug_dom_sf"/>
</dbReference>
<dbReference type="Gene3D" id="2.60.40.1120">
    <property type="entry name" value="Carboxypeptidase-like, regulatory domain"/>
    <property type="match status" value="1"/>
</dbReference>
<dbReference type="InterPro" id="IPR039426">
    <property type="entry name" value="TonB-dep_rcpt-like"/>
</dbReference>
<proteinExistence type="inferred from homology"/>
<reference evidence="13 14" key="1">
    <citation type="journal article" date="2012" name="Stand. Genomic Sci.">
        <title>Complete genome sequencing and analysis of Saprospira grandis str. Lewin, a predatory marine bacterium.</title>
        <authorList>
            <person name="Saw J.H."/>
            <person name="Yuryev A."/>
            <person name="Kanbe M."/>
            <person name="Hou S."/>
            <person name="Young A.G."/>
            <person name="Aizawa S."/>
            <person name="Alam M."/>
        </authorList>
    </citation>
    <scope>NUCLEOTIDE SEQUENCE [LARGE SCALE GENOMIC DNA]</scope>
    <source>
        <strain evidence="13 14">Lewin</strain>
    </source>
</reference>
<evidence type="ECO:0000256" key="8">
    <source>
        <dbReference type="PROSITE-ProRule" id="PRU01360"/>
    </source>
</evidence>
<dbReference type="PANTHER" id="PTHR30442">
    <property type="entry name" value="IRON III DICITRATE TRANSPORT PROTEIN FECA"/>
    <property type="match status" value="1"/>
</dbReference>
<keyword evidence="6 8" id="KW-0472">Membrane</keyword>
<evidence type="ECO:0000259" key="12">
    <source>
        <dbReference type="Pfam" id="PF07715"/>
    </source>
</evidence>
<dbReference type="InterPro" id="IPR012910">
    <property type="entry name" value="Plug_dom"/>
</dbReference>
<feature type="domain" description="TonB-dependent receptor plug" evidence="12">
    <location>
        <begin position="133"/>
        <end position="233"/>
    </location>
</feature>
<dbReference type="InterPro" id="IPR036942">
    <property type="entry name" value="Beta-barrel_TonB_sf"/>
</dbReference>
<keyword evidence="4 8" id="KW-0812">Transmembrane</keyword>
<keyword evidence="7 8" id="KW-0998">Cell outer membrane</keyword>
<evidence type="ECO:0000256" key="10">
    <source>
        <dbReference type="SAM" id="SignalP"/>
    </source>
</evidence>
<evidence type="ECO:0000256" key="4">
    <source>
        <dbReference type="ARBA" id="ARBA00022692"/>
    </source>
</evidence>
<comment type="subcellular location">
    <subcellularLocation>
        <location evidence="1 8">Cell outer membrane</location>
        <topology evidence="1 8">Multi-pass membrane protein</topology>
    </subcellularLocation>
</comment>
<dbReference type="Gene3D" id="2.40.170.20">
    <property type="entry name" value="TonB-dependent receptor, beta-barrel domain"/>
    <property type="match status" value="1"/>
</dbReference>
<dbReference type="GO" id="GO:0009279">
    <property type="term" value="C:cell outer membrane"/>
    <property type="evidence" value="ECO:0007669"/>
    <property type="project" value="UniProtKB-SubCell"/>
</dbReference>
<dbReference type="eggNOG" id="COG4772">
    <property type="taxonomic scope" value="Bacteria"/>
</dbReference>
<dbReference type="EMBL" id="CP002831">
    <property type="protein sequence ID" value="AFC23836.1"/>
    <property type="molecule type" value="Genomic_DNA"/>
</dbReference>
<evidence type="ECO:0000259" key="11">
    <source>
        <dbReference type="Pfam" id="PF00593"/>
    </source>
</evidence>
<dbReference type="Gene3D" id="2.170.130.10">
    <property type="entry name" value="TonB-dependent receptor, plug domain"/>
    <property type="match status" value="1"/>
</dbReference>
<dbReference type="Proteomes" id="UP000007519">
    <property type="component" value="Chromosome"/>
</dbReference>
<evidence type="ECO:0000256" key="3">
    <source>
        <dbReference type="ARBA" id="ARBA00022452"/>
    </source>
</evidence>
<feature type="domain" description="TonB-dependent receptor-like beta-barrel" evidence="11">
    <location>
        <begin position="343"/>
        <end position="782"/>
    </location>
</feature>
<dbReference type="AlphaFoldDB" id="H6L3V4"/>
<dbReference type="OrthoDB" id="9758472at2"/>
<evidence type="ECO:0000256" key="1">
    <source>
        <dbReference type="ARBA" id="ARBA00004571"/>
    </source>
</evidence>
<evidence type="ECO:0000313" key="14">
    <source>
        <dbReference type="Proteomes" id="UP000007519"/>
    </source>
</evidence>
<dbReference type="RefSeq" id="WP_015691484.1">
    <property type="nucleotide sequence ID" value="NC_016940.1"/>
</dbReference>
<dbReference type="InterPro" id="IPR008969">
    <property type="entry name" value="CarboxyPept-like_regulatory"/>
</dbReference>
<keyword evidence="5 9" id="KW-0798">TonB box</keyword>
<comment type="similarity">
    <text evidence="8 9">Belongs to the TonB-dependent receptor family.</text>
</comment>
<dbReference type="Pfam" id="PF00593">
    <property type="entry name" value="TonB_dep_Rec_b-barrel"/>
    <property type="match status" value="1"/>
</dbReference>
<dbReference type="STRING" id="984262.SGRA_1101"/>
<organism evidence="13 14">
    <name type="scientific">Saprospira grandis (strain Lewin)</name>
    <dbReference type="NCBI Taxonomy" id="984262"/>
    <lineage>
        <taxon>Bacteria</taxon>
        <taxon>Pseudomonadati</taxon>
        <taxon>Bacteroidota</taxon>
        <taxon>Saprospiria</taxon>
        <taxon>Saprospirales</taxon>
        <taxon>Saprospiraceae</taxon>
        <taxon>Saprospira</taxon>
    </lineage>
</organism>
<evidence type="ECO:0000256" key="2">
    <source>
        <dbReference type="ARBA" id="ARBA00022448"/>
    </source>
</evidence>
<protein>
    <submittedName>
        <fullName evidence="13">TonB-dependent receptor</fullName>
    </submittedName>
</protein>
<dbReference type="InterPro" id="IPR000531">
    <property type="entry name" value="Beta-barrel_TonB"/>
</dbReference>
<dbReference type="KEGG" id="sgn:SGRA_1101"/>
<dbReference type="Pfam" id="PF13620">
    <property type="entry name" value="CarboxypepD_reg"/>
    <property type="match status" value="1"/>
</dbReference>
<dbReference type="GO" id="GO:0033214">
    <property type="term" value="P:siderophore-iron import into cell"/>
    <property type="evidence" value="ECO:0007669"/>
    <property type="project" value="TreeGrafter"/>
</dbReference>
<evidence type="ECO:0000256" key="6">
    <source>
        <dbReference type="ARBA" id="ARBA00023136"/>
    </source>
</evidence>
<feature type="chain" id="PRO_5003603872" evidence="10">
    <location>
        <begin position="19"/>
        <end position="819"/>
    </location>
</feature>
<accession>H6L3V4</accession>
<evidence type="ECO:0000313" key="13">
    <source>
        <dbReference type="EMBL" id="AFC23836.1"/>
    </source>
</evidence>
<evidence type="ECO:0000256" key="9">
    <source>
        <dbReference type="RuleBase" id="RU003357"/>
    </source>
</evidence>
<gene>
    <name evidence="13" type="ordered locus">SGRA_1101</name>
</gene>
<evidence type="ECO:0000256" key="7">
    <source>
        <dbReference type="ARBA" id="ARBA00023237"/>
    </source>
</evidence>
<keyword evidence="10" id="KW-0732">Signal</keyword>
<dbReference type="PANTHER" id="PTHR30442:SF0">
    <property type="entry name" value="FE(3+) DICITRATE TRANSPORT PROTEIN FECA"/>
    <property type="match status" value="1"/>
</dbReference>
<dbReference type="PROSITE" id="PS52016">
    <property type="entry name" value="TONB_DEPENDENT_REC_3"/>
    <property type="match status" value="1"/>
</dbReference>
<evidence type="ECO:0000256" key="5">
    <source>
        <dbReference type="ARBA" id="ARBA00023077"/>
    </source>
</evidence>
<sequence length="819" mass="91916">MRLYGYLFFFLLPVLAGAQSALQGQLTDSLGQAIAGAELFLVQKTTLTKSDAQGFFRFDSLAAGPYQLDVYAEGFQGRSLVLQLPIDTVLQVILQPLGGQGPTVYVQAEEGNYGLQQFRAVDWDKMLIGAAKKSSIIKASKLQGNLAANNSRQVYAKIAGLNIWENDNSGIQLNIGGRGLSPNRSSNFNTRQNGYDISADALGYPESYYTPPVLALEGIELIRGAASLQYGTQFGGLLNFRMKRGNKDYKLLWTGQQTGGSFGFYSSFNSLEGQKGKLRYYAFHQYKRGDGWRPNSAFEQHTAYLGLHYQWTEKLSLSLEQTYMSYLAQQPGGLTDLEFRQNPRQAKRPRNWFRVDWAITALDINYRLAKNTKLNFRQFALFAGRQSLGNLEAINRVDYGGPRQLIKGQYQNFGQESRIMHRYKIGAKKMGVLLGGVRLYKGFTTQAQGLANADSTGSRADFTFLEPAKGILNSDYNFPSFNFAAFAENFFSLGKGWSITPGLRYEYIQTQADGYYQDLLVQPSAEGADTLRNEAIYEQRGRNRSVFLLGIGLSYRPKDQLEIYSNISQNYRAINFNDLRLVNPNQVIDPDLQDESGFNADLGFRGRWGRHLRFDFSLFYLAYQDRIGNISTSRSDPENPDLIQLISYRSNIGNARVLGLESLIEWDILRLFKSIKEDKGLLFFNNFSILDGRYTKTANTFAQGKLLELVPPISWRLGLQAYLGNYKASLQYAYTGSHFSDASNAELVANAVLGRIPAYGVWDASFSYQYKALRLGLNVNNLLNKAYFSRRASAYPGPGILPAEGRSIQLSLGWQLGLK</sequence>
<keyword evidence="3 8" id="KW-1134">Transmembrane beta strand</keyword>
<name>H6L3V4_SAPGL</name>
<dbReference type="SUPFAM" id="SSF49464">
    <property type="entry name" value="Carboxypeptidase regulatory domain-like"/>
    <property type="match status" value="1"/>
</dbReference>
<dbReference type="Pfam" id="PF07715">
    <property type="entry name" value="Plug"/>
    <property type="match status" value="1"/>
</dbReference>